<feature type="domain" description="DUF4472" evidence="3">
    <location>
        <begin position="150"/>
        <end position="238"/>
    </location>
</feature>
<evidence type="ECO:0000313" key="4">
    <source>
        <dbReference type="EMBL" id="VTJ61802.1"/>
    </source>
</evidence>
<sequence length="479" mass="52161">MAQKGADIIIVRNQVPRSFLLTAKLPCPVGVTLASPRPTEALATLTLCGATATRQPSWSRSGGQVQQAGIPAAYGVGGSPRAQAEGPSSSLGECRGGGPCTLGLVLAREGLPQFSRAVPQAEAWLPGVSCATSAWATSLEGELPSDLELSEEQRLQISKELVDLQIATHRLQEQHEAEVFQLKREVLRLESRVLELEVRGDHISQGHVDPAEVNPAQKFNQETQGPRHSAHHSHQVTLTTGRAQVQPKDVLIPKPLKLENSLLGTQELRGEVKWVLEHHRALQQTLETRVLAELHIISRAALGQQLQGAQEEARAAGQRLAAQAVMLSTCQGQLRQAQVENARLQLQLKKLNEEYALRLQRCAQEAVGYADGASQAALQTFLEATLQDIRAAHHSREQQLARAARAYRKHLADLSRRHEELLATHSVQQEQLQALADPDRTTGTLKATFTTATDLKPLSVPLATELSHLQKDEVSSSPC</sequence>
<keyword evidence="1" id="KW-0175">Coiled coil</keyword>
<organism evidence="4 5">
    <name type="scientific">Marmota monax</name>
    <name type="common">Woodchuck</name>
    <dbReference type="NCBI Taxonomy" id="9995"/>
    <lineage>
        <taxon>Eukaryota</taxon>
        <taxon>Metazoa</taxon>
        <taxon>Chordata</taxon>
        <taxon>Craniata</taxon>
        <taxon>Vertebrata</taxon>
        <taxon>Euteleostomi</taxon>
        <taxon>Mammalia</taxon>
        <taxon>Eutheria</taxon>
        <taxon>Euarchontoglires</taxon>
        <taxon>Glires</taxon>
        <taxon>Rodentia</taxon>
        <taxon>Sciuromorpha</taxon>
        <taxon>Sciuridae</taxon>
        <taxon>Xerinae</taxon>
        <taxon>Marmotini</taxon>
        <taxon>Marmota</taxon>
    </lineage>
</organism>
<feature type="coiled-coil region" evidence="1">
    <location>
        <begin position="327"/>
        <end position="361"/>
    </location>
</feature>
<dbReference type="InterPro" id="IPR029329">
    <property type="entry name" value="DUF4472"/>
</dbReference>
<dbReference type="Proteomes" id="UP000335636">
    <property type="component" value="Unassembled WGS sequence"/>
</dbReference>
<feature type="coiled-coil region" evidence="1">
    <location>
        <begin position="172"/>
        <end position="199"/>
    </location>
</feature>
<evidence type="ECO:0000256" key="2">
    <source>
        <dbReference type="SAM" id="MobiDB-lite"/>
    </source>
</evidence>
<dbReference type="InterPro" id="IPR039873">
    <property type="entry name" value="CCDC78"/>
</dbReference>
<accession>A0A5E4AZG3</accession>
<evidence type="ECO:0000313" key="5">
    <source>
        <dbReference type="Proteomes" id="UP000335636"/>
    </source>
</evidence>
<feature type="region of interest" description="Disordered" evidence="2">
    <location>
        <begin position="222"/>
        <end position="241"/>
    </location>
</feature>
<proteinExistence type="predicted"/>
<reference evidence="4" key="1">
    <citation type="submission" date="2019-04" db="EMBL/GenBank/DDBJ databases">
        <authorList>
            <person name="Alioto T."/>
            <person name="Alioto T."/>
        </authorList>
    </citation>
    <scope>NUCLEOTIDE SEQUENCE [LARGE SCALE GENOMIC DNA]</scope>
</reference>
<dbReference type="GO" id="GO:0005737">
    <property type="term" value="C:cytoplasm"/>
    <property type="evidence" value="ECO:0007669"/>
    <property type="project" value="TreeGrafter"/>
</dbReference>
<name>A0A5E4AZG3_MARMO</name>
<dbReference type="PANTHER" id="PTHR22106">
    <property type="entry name" value="COILED-COIL DOMAIN-CONTAINING PROTEIN 78"/>
    <property type="match status" value="1"/>
</dbReference>
<dbReference type="Pfam" id="PF14739">
    <property type="entry name" value="DUF4472"/>
    <property type="match status" value="1"/>
</dbReference>
<dbReference type="AlphaFoldDB" id="A0A5E4AZG3"/>
<evidence type="ECO:0000259" key="3">
    <source>
        <dbReference type="Pfam" id="PF14739"/>
    </source>
</evidence>
<evidence type="ECO:0000256" key="1">
    <source>
        <dbReference type="SAM" id="Coils"/>
    </source>
</evidence>
<comment type="caution">
    <text evidence="4">The sequence shown here is derived from an EMBL/GenBank/DDBJ whole genome shotgun (WGS) entry which is preliminary data.</text>
</comment>
<dbReference type="PANTHER" id="PTHR22106:SF5">
    <property type="entry name" value="COILED-COIL DOMAIN-CONTAINING PROTEIN 78"/>
    <property type="match status" value="1"/>
</dbReference>
<keyword evidence="5" id="KW-1185">Reference proteome</keyword>
<gene>
    <name evidence="4" type="ORF">MONAX_5E012599</name>
</gene>
<dbReference type="EMBL" id="CABDUW010000183">
    <property type="protein sequence ID" value="VTJ61802.1"/>
    <property type="molecule type" value="Genomic_DNA"/>
</dbReference>
<protein>
    <recommendedName>
        <fullName evidence="3">DUF4472 domain-containing protein</fullName>
    </recommendedName>
</protein>